<evidence type="ECO:0000256" key="6">
    <source>
        <dbReference type="ARBA" id="ARBA00022960"/>
    </source>
</evidence>
<dbReference type="EC" id="6.3.2.10" evidence="10 11"/>
<dbReference type="InterPro" id="IPR051046">
    <property type="entry name" value="MurCDEF_CellWall_CoF430Synth"/>
</dbReference>
<evidence type="ECO:0000256" key="10">
    <source>
        <dbReference type="HAMAP-Rule" id="MF_02019"/>
    </source>
</evidence>
<dbReference type="GO" id="GO:0008766">
    <property type="term" value="F:UDP-N-acetylmuramoylalanyl-D-glutamyl-2,6-diaminopimelate-D-alanyl-D-alanine ligase activity"/>
    <property type="evidence" value="ECO:0007669"/>
    <property type="project" value="RHEA"/>
</dbReference>
<dbReference type="GO" id="GO:0009252">
    <property type="term" value="P:peptidoglycan biosynthetic process"/>
    <property type="evidence" value="ECO:0007669"/>
    <property type="project" value="UniProtKB-UniRule"/>
</dbReference>
<dbReference type="GO" id="GO:0051301">
    <property type="term" value="P:cell division"/>
    <property type="evidence" value="ECO:0007669"/>
    <property type="project" value="UniProtKB-KW"/>
</dbReference>
<dbReference type="InterPro" id="IPR035911">
    <property type="entry name" value="MurE/MurF_N"/>
</dbReference>
<organism evidence="14 15">
    <name type="scientific">Flavobacterium tibetense</name>
    <dbReference type="NCBI Taxonomy" id="2233533"/>
    <lineage>
        <taxon>Bacteria</taxon>
        <taxon>Pseudomonadati</taxon>
        <taxon>Bacteroidota</taxon>
        <taxon>Flavobacteriia</taxon>
        <taxon>Flavobacteriales</taxon>
        <taxon>Flavobacteriaceae</taxon>
        <taxon>Flavobacterium</taxon>
    </lineage>
</organism>
<keyword evidence="8 10" id="KW-0131">Cell cycle</keyword>
<dbReference type="InterPro" id="IPR036615">
    <property type="entry name" value="Mur_ligase_C_dom_sf"/>
</dbReference>
<evidence type="ECO:0000259" key="12">
    <source>
        <dbReference type="Pfam" id="PF02875"/>
    </source>
</evidence>
<keyword evidence="7 10" id="KW-0573">Peptidoglycan synthesis</keyword>
<comment type="caution">
    <text evidence="14">The sequence shown here is derived from an EMBL/GenBank/DDBJ whole genome shotgun (WGS) entry which is preliminary data.</text>
</comment>
<dbReference type="SUPFAM" id="SSF53623">
    <property type="entry name" value="MurD-like peptide ligases, catalytic domain"/>
    <property type="match status" value="1"/>
</dbReference>
<dbReference type="GO" id="GO:0005737">
    <property type="term" value="C:cytoplasm"/>
    <property type="evidence" value="ECO:0007669"/>
    <property type="project" value="UniProtKB-SubCell"/>
</dbReference>
<dbReference type="Pfam" id="PF08245">
    <property type="entry name" value="Mur_ligase_M"/>
    <property type="match status" value="1"/>
</dbReference>
<evidence type="ECO:0000256" key="11">
    <source>
        <dbReference type="RuleBase" id="RU004136"/>
    </source>
</evidence>
<dbReference type="UniPathway" id="UPA00219"/>
<dbReference type="GO" id="GO:0047480">
    <property type="term" value="F:UDP-N-acetylmuramoyl-tripeptide-D-alanyl-D-alanine ligase activity"/>
    <property type="evidence" value="ECO:0007669"/>
    <property type="project" value="UniProtKB-UniRule"/>
</dbReference>
<dbReference type="InterPro" id="IPR013221">
    <property type="entry name" value="Mur_ligase_cen"/>
</dbReference>
<accession>A0A365P0G7</accession>
<keyword evidence="15" id="KW-1185">Reference proteome</keyword>
<keyword evidence="5 10" id="KW-0067">ATP-binding</keyword>
<comment type="pathway">
    <text evidence="10 11">Cell wall biogenesis; peptidoglycan biosynthesis.</text>
</comment>
<keyword evidence="3 10" id="KW-0132">Cell division</keyword>
<keyword evidence="1 10" id="KW-0963">Cytoplasm</keyword>
<feature type="domain" description="Mur ligase central" evidence="13">
    <location>
        <begin position="96"/>
        <end position="274"/>
    </location>
</feature>
<dbReference type="AlphaFoldDB" id="A0A365P0G7"/>
<dbReference type="OrthoDB" id="9801978at2"/>
<keyword evidence="2 10" id="KW-0436">Ligase</keyword>
<dbReference type="InterPro" id="IPR036565">
    <property type="entry name" value="Mur-like_cat_sf"/>
</dbReference>
<protein>
    <recommendedName>
        <fullName evidence="10 11">UDP-N-acetylmuramoyl-tripeptide--D-alanyl-D-alanine ligase</fullName>
        <ecNumber evidence="10 11">6.3.2.10</ecNumber>
    </recommendedName>
    <alternativeName>
        <fullName evidence="10">D-alanyl-D-alanine-adding enzyme</fullName>
    </alternativeName>
</protein>
<evidence type="ECO:0000256" key="7">
    <source>
        <dbReference type="ARBA" id="ARBA00022984"/>
    </source>
</evidence>
<dbReference type="Pfam" id="PF02875">
    <property type="entry name" value="Mur_ligase_C"/>
    <property type="match status" value="1"/>
</dbReference>
<dbReference type="GO" id="GO:0071555">
    <property type="term" value="P:cell wall organization"/>
    <property type="evidence" value="ECO:0007669"/>
    <property type="project" value="UniProtKB-KW"/>
</dbReference>
<keyword evidence="9 10" id="KW-0961">Cell wall biogenesis/degradation</keyword>
<dbReference type="InterPro" id="IPR005863">
    <property type="entry name" value="UDP-N-AcMur_synth"/>
</dbReference>
<dbReference type="NCBIfam" id="TIGR01143">
    <property type="entry name" value="murF"/>
    <property type="match status" value="1"/>
</dbReference>
<evidence type="ECO:0000313" key="14">
    <source>
        <dbReference type="EMBL" id="RBA27977.1"/>
    </source>
</evidence>
<evidence type="ECO:0000256" key="8">
    <source>
        <dbReference type="ARBA" id="ARBA00023306"/>
    </source>
</evidence>
<dbReference type="SUPFAM" id="SSF53244">
    <property type="entry name" value="MurD-like peptide ligases, peptide-binding domain"/>
    <property type="match status" value="1"/>
</dbReference>
<evidence type="ECO:0000256" key="4">
    <source>
        <dbReference type="ARBA" id="ARBA00022741"/>
    </source>
</evidence>
<feature type="binding site" evidence="10">
    <location>
        <begin position="97"/>
        <end position="103"/>
    </location>
    <ligand>
        <name>ATP</name>
        <dbReference type="ChEBI" id="CHEBI:30616"/>
    </ligand>
</feature>
<keyword evidence="4 10" id="KW-0547">Nucleotide-binding</keyword>
<dbReference type="Gene3D" id="3.40.1390.10">
    <property type="entry name" value="MurE/MurF, N-terminal domain"/>
    <property type="match status" value="1"/>
</dbReference>
<dbReference type="RefSeq" id="WP_113989481.1">
    <property type="nucleotide sequence ID" value="NZ_QLST01000011.1"/>
</dbReference>
<gene>
    <name evidence="10" type="primary">murF</name>
    <name evidence="14" type="ORF">DPN68_09815</name>
</gene>
<evidence type="ECO:0000256" key="2">
    <source>
        <dbReference type="ARBA" id="ARBA00022598"/>
    </source>
</evidence>
<evidence type="ECO:0000256" key="9">
    <source>
        <dbReference type="ARBA" id="ARBA00023316"/>
    </source>
</evidence>
<dbReference type="PANTHER" id="PTHR43024">
    <property type="entry name" value="UDP-N-ACETYLMURAMOYL-TRIPEPTIDE--D-ALANYL-D-ALANINE LIGASE"/>
    <property type="match status" value="1"/>
</dbReference>
<dbReference type="Gene3D" id="3.90.190.20">
    <property type="entry name" value="Mur ligase, C-terminal domain"/>
    <property type="match status" value="1"/>
</dbReference>
<dbReference type="PANTHER" id="PTHR43024:SF1">
    <property type="entry name" value="UDP-N-ACETYLMURAMOYL-TRIPEPTIDE--D-ALANYL-D-ALANINE LIGASE"/>
    <property type="match status" value="1"/>
</dbReference>
<reference evidence="14 15" key="1">
    <citation type="submission" date="2018-06" db="EMBL/GenBank/DDBJ databases">
        <title>Flavobacterium tibetense sp. nov., isolated from a wetland YonghuCo on Tibetan Plateau.</title>
        <authorList>
            <person name="Xing P."/>
            <person name="Phurbu D."/>
            <person name="Lu H."/>
        </authorList>
    </citation>
    <scope>NUCLEOTIDE SEQUENCE [LARGE SCALE GENOMIC DNA]</scope>
    <source>
        <strain evidence="14 15">YH5</strain>
    </source>
</reference>
<dbReference type="GO" id="GO:0005524">
    <property type="term" value="F:ATP binding"/>
    <property type="evidence" value="ECO:0007669"/>
    <property type="project" value="UniProtKB-UniRule"/>
</dbReference>
<evidence type="ECO:0000256" key="1">
    <source>
        <dbReference type="ARBA" id="ARBA00022490"/>
    </source>
</evidence>
<feature type="domain" description="Mur ligase C-terminal" evidence="12">
    <location>
        <begin position="298"/>
        <end position="415"/>
    </location>
</feature>
<comment type="subcellular location">
    <subcellularLocation>
        <location evidence="10 11">Cytoplasm</location>
    </subcellularLocation>
</comment>
<proteinExistence type="inferred from homology"/>
<name>A0A365P0G7_9FLAO</name>
<dbReference type="EMBL" id="QLST01000011">
    <property type="protein sequence ID" value="RBA27977.1"/>
    <property type="molecule type" value="Genomic_DNA"/>
</dbReference>
<dbReference type="Gene3D" id="3.40.1190.10">
    <property type="entry name" value="Mur-like, catalytic domain"/>
    <property type="match status" value="1"/>
</dbReference>
<comment type="function">
    <text evidence="10 11">Involved in cell wall formation. Catalyzes the final step in the synthesis of UDP-N-acetylmuramoyl-pentapeptide, the precursor of murein.</text>
</comment>
<dbReference type="InterPro" id="IPR004101">
    <property type="entry name" value="Mur_ligase_C"/>
</dbReference>
<evidence type="ECO:0000313" key="15">
    <source>
        <dbReference type="Proteomes" id="UP000253319"/>
    </source>
</evidence>
<dbReference type="HAMAP" id="MF_02019">
    <property type="entry name" value="MurF"/>
    <property type="match status" value="1"/>
</dbReference>
<keyword evidence="6 10" id="KW-0133">Cell shape</keyword>
<dbReference type="GO" id="GO:0008360">
    <property type="term" value="P:regulation of cell shape"/>
    <property type="evidence" value="ECO:0007669"/>
    <property type="project" value="UniProtKB-KW"/>
</dbReference>
<evidence type="ECO:0000259" key="13">
    <source>
        <dbReference type="Pfam" id="PF08245"/>
    </source>
</evidence>
<evidence type="ECO:0000256" key="3">
    <source>
        <dbReference type="ARBA" id="ARBA00022618"/>
    </source>
</evidence>
<comment type="catalytic activity">
    <reaction evidence="10 11">
        <text>D-alanyl-D-alanine + UDP-N-acetyl-alpha-D-muramoyl-L-alanyl-gamma-D-glutamyl-meso-2,6-diaminopimelate + ATP = UDP-N-acetyl-alpha-D-muramoyl-L-alanyl-gamma-D-glutamyl-meso-2,6-diaminopimeloyl-D-alanyl-D-alanine + ADP + phosphate + H(+)</text>
        <dbReference type="Rhea" id="RHEA:28374"/>
        <dbReference type="ChEBI" id="CHEBI:15378"/>
        <dbReference type="ChEBI" id="CHEBI:30616"/>
        <dbReference type="ChEBI" id="CHEBI:43474"/>
        <dbReference type="ChEBI" id="CHEBI:57822"/>
        <dbReference type="ChEBI" id="CHEBI:61386"/>
        <dbReference type="ChEBI" id="CHEBI:83905"/>
        <dbReference type="ChEBI" id="CHEBI:456216"/>
        <dbReference type="EC" id="6.3.2.10"/>
    </reaction>
</comment>
<sequence>MKTALLYQHYLACNSVCTDTRKISENCIFFALKGDNFDANTFTNEALVKGAKYVVIDNPNYQIEGKTLLVEDTLVALQKLANHHRKELTAKIIALTGSNGKTTTKELIHIILSKKYNTIATIGNLNNHIGVPLTLLRLTKETEFGIIEMGANHQKEIEFLCEIAEPDFGYITNFGKAHLEGFGGIKGVIKGKSEMYTFLQDNNKLVFVNLDDAIQEEKTNHINRYTFSKEKGANIKIDSIEANPMVKISFEDTTIQSHLIGLYNANNINAAIAIGKYFEVANTQIKEAIENYIPENNRSQLIKKGTNEIILDAYNANPSSMQVAIENFKQLNHNKKIAILGDMFELGEESLEEHKKTIALLSEEPKITTYFIGKDFYLNSIEKEHLLFFEDFASFATYLQGIRITNSLILIKGSRGMALERTLESL</sequence>
<dbReference type="SUPFAM" id="SSF63418">
    <property type="entry name" value="MurE/MurF N-terminal domain"/>
    <property type="match status" value="1"/>
</dbReference>
<dbReference type="Proteomes" id="UP000253319">
    <property type="component" value="Unassembled WGS sequence"/>
</dbReference>
<comment type="similarity">
    <text evidence="10">Belongs to the MurCDEF family. MurF subfamily.</text>
</comment>
<evidence type="ECO:0000256" key="5">
    <source>
        <dbReference type="ARBA" id="ARBA00022840"/>
    </source>
</evidence>